<dbReference type="Proteomes" id="UP000028582">
    <property type="component" value="Unassembled WGS sequence"/>
</dbReference>
<comment type="caution">
    <text evidence="2">The sequence shown here is derived from an EMBL/GenBank/DDBJ whole genome shotgun (WGS) entry which is preliminary data.</text>
</comment>
<sequence length="137" mass="15328">MHILRPKLFGDLKGCVSELALRLNTLDNVKARLRLFKESGIVAGAFESNDLLDISEEVISAAPRTLFEMLKPLVGGAHKISKSKIPHPDSPRDDHKESSSHYQSVTEEAHPEPRCYEIDPPRRLQVHPLREASLSQA</sequence>
<evidence type="ECO:0000313" key="2">
    <source>
        <dbReference type="EMBL" id="ETO63857.1"/>
    </source>
</evidence>
<dbReference type="OrthoDB" id="128404at2759"/>
<feature type="compositionally biased region" description="Basic and acidic residues" evidence="1">
    <location>
        <begin position="86"/>
        <end position="99"/>
    </location>
</feature>
<dbReference type="AlphaFoldDB" id="A0A080ZB46"/>
<accession>A0A080ZB46</accession>
<evidence type="ECO:0000313" key="3">
    <source>
        <dbReference type="Proteomes" id="UP000028582"/>
    </source>
</evidence>
<name>A0A080ZB46_PHYNI</name>
<protein>
    <submittedName>
        <fullName evidence="2">Uncharacterized protein</fullName>
    </submittedName>
</protein>
<reference evidence="2 3" key="1">
    <citation type="submission" date="2013-11" db="EMBL/GenBank/DDBJ databases">
        <title>The Genome Sequence of Phytophthora parasitica P1976.</title>
        <authorList>
            <consortium name="The Broad Institute Genomics Platform"/>
            <person name="Russ C."/>
            <person name="Tyler B."/>
            <person name="Panabieres F."/>
            <person name="Shan W."/>
            <person name="Tripathy S."/>
            <person name="Grunwald N."/>
            <person name="Machado M."/>
            <person name="Johnson C.S."/>
            <person name="Walker B."/>
            <person name="Young S."/>
            <person name="Zeng Q."/>
            <person name="Gargeya S."/>
            <person name="Fitzgerald M."/>
            <person name="Haas B."/>
            <person name="Abouelleil A."/>
            <person name="Allen A.W."/>
            <person name="Alvarado L."/>
            <person name="Arachchi H.M."/>
            <person name="Berlin A.M."/>
            <person name="Chapman S.B."/>
            <person name="Gainer-Dewar J."/>
            <person name="Goldberg J."/>
            <person name="Griggs A."/>
            <person name="Gujja S."/>
            <person name="Hansen M."/>
            <person name="Howarth C."/>
            <person name="Imamovic A."/>
            <person name="Ireland A."/>
            <person name="Larimer J."/>
            <person name="McCowan C."/>
            <person name="Murphy C."/>
            <person name="Pearson M."/>
            <person name="Poon T.W."/>
            <person name="Priest M."/>
            <person name="Roberts A."/>
            <person name="Saif S."/>
            <person name="Shea T."/>
            <person name="Sisk P."/>
            <person name="Sykes S."/>
            <person name="Wortman J."/>
            <person name="Nusbaum C."/>
            <person name="Birren B."/>
        </authorList>
    </citation>
    <scope>NUCLEOTIDE SEQUENCE [LARGE SCALE GENOMIC DNA]</scope>
    <source>
        <strain evidence="2 3">P1976</strain>
    </source>
</reference>
<proteinExistence type="predicted"/>
<dbReference type="EMBL" id="ANJA01003388">
    <property type="protein sequence ID" value="ETO63857.1"/>
    <property type="molecule type" value="Genomic_DNA"/>
</dbReference>
<gene>
    <name evidence="2" type="ORF">F444_18511</name>
</gene>
<organism evidence="2 3">
    <name type="scientific">Phytophthora nicotianae P1976</name>
    <dbReference type="NCBI Taxonomy" id="1317066"/>
    <lineage>
        <taxon>Eukaryota</taxon>
        <taxon>Sar</taxon>
        <taxon>Stramenopiles</taxon>
        <taxon>Oomycota</taxon>
        <taxon>Peronosporomycetes</taxon>
        <taxon>Peronosporales</taxon>
        <taxon>Peronosporaceae</taxon>
        <taxon>Phytophthora</taxon>
    </lineage>
</organism>
<feature type="region of interest" description="Disordered" evidence="1">
    <location>
        <begin position="78"/>
        <end position="137"/>
    </location>
</feature>
<evidence type="ECO:0000256" key="1">
    <source>
        <dbReference type="SAM" id="MobiDB-lite"/>
    </source>
</evidence>
<feature type="compositionally biased region" description="Basic and acidic residues" evidence="1">
    <location>
        <begin position="107"/>
        <end position="122"/>
    </location>
</feature>